<feature type="compositionally biased region" description="Pro residues" evidence="2">
    <location>
        <begin position="195"/>
        <end position="207"/>
    </location>
</feature>
<feature type="non-terminal residue" evidence="3">
    <location>
        <position position="269"/>
    </location>
</feature>
<organism evidence="3 4">
    <name type="scientific">Sorangium cellulosum</name>
    <name type="common">Polyangium cellulosum</name>
    <dbReference type="NCBI Taxonomy" id="56"/>
    <lineage>
        <taxon>Bacteria</taxon>
        <taxon>Pseudomonadati</taxon>
        <taxon>Myxococcota</taxon>
        <taxon>Polyangia</taxon>
        <taxon>Polyangiales</taxon>
        <taxon>Polyangiaceae</taxon>
        <taxon>Sorangium</taxon>
    </lineage>
</organism>
<dbReference type="AlphaFoldDB" id="A0A150SFV7"/>
<feature type="region of interest" description="Disordered" evidence="2">
    <location>
        <begin position="185"/>
        <end position="214"/>
    </location>
</feature>
<reference evidence="3 4" key="1">
    <citation type="submission" date="2014-02" db="EMBL/GenBank/DDBJ databases">
        <title>The small core and large imbalanced accessory genome model reveals a collaborative survival strategy of Sorangium cellulosum strains in nature.</title>
        <authorList>
            <person name="Han K."/>
            <person name="Peng R."/>
            <person name="Blom J."/>
            <person name="Li Y.-Z."/>
        </authorList>
    </citation>
    <scope>NUCLEOTIDE SEQUENCE [LARGE SCALE GENOMIC DNA]</scope>
    <source>
        <strain evidence="3 4">So0011-07</strain>
    </source>
</reference>
<evidence type="ECO:0000256" key="2">
    <source>
        <dbReference type="SAM" id="MobiDB-lite"/>
    </source>
</evidence>
<protein>
    <submittedName>
        <fullName evidence="3">Uncharacterized protein</fullName>
    </submittedName>
</protein>
<proteinExistence type="predicted"/>
<evidence type="ECO:0000313" key="4">
    <source>
        <dbReference type="Proteomes" id="UP000075635"/>
    </source>
</evidence>
<sequence length="269" mass="27623">MTLVARAAPARAQDVAAAEALFNRGLAEMQAGRYESGCPALSESYRLDPRPGTLFTVAECEARRGRVATAATRYGDYLALYARLTPDAQAKQKGRNKIATQRKAALTPDIPELTLSLPEGAPPGTVVKRDEIELGAPMLGVPLPTDPGDHVVTTQAPGGPLTEARISIAKGEKKQITLEVKAAPPETPAAAAPPGAQPLPVPPPPPATDTEGHGSWQTTTAFVVGGVGIAGLALGGVMGGLALSKKATVDDNCDGTICNHEGKLAADSS</sequence>
<dbReference type="SUPFAM" id="SSF48452">
    <property type="entry name" value="TPR-like"/>
    <property type="match status" value="1"/>
</dbReference>
<dbReference type="InterPro" id="IPR011990">
    <property type="entry name" value="TPR-like_helical_dom_sf"/>
</dbReference>
<name>A0A150SFV7_SORCE</name>
<feature type="repeat" description="TPR" evidence="1">
    <location>
        <begin position="18"/>
        <end position="51"/>
    </location>
</feature>
<accession>A0A150SFV7</accession>
<keyword evidence="1" id="KW-0802">TPR repeat</keyword>
<gene>
    <name evidence="3" type="ORF">BE17_30215</name>
</gene>
<dbReference type="PROSITE" id="PS50005">
    <property type="entry name" value="TPR"/>
    <property type="match status" value="1"/>
</dbReference>
<dbReference type="Gene3D" id="1.25.40.10">
    <property type="entry name" value="Tetratricopeptide repeat domain"/>
    <property type="match status" value="1"/>
</dbReference>
<evidence type="ECO:0000313" key="3">
    <source>
        <dbReference type="EMBL" id="KYF91058.1"/>
    </source>
</evidence>
<evidence type="ECO:0000256" key="1">
    <source>
        <dbReference type="PROSITE-ProRule" id="PRU00339"/>
    </source>
</evidence>
<dbReference type="EMBL" id="JEMB01001056">
    <property type="protein sequence ID" value="KYF91058.1"/>
    <property type="molecule type" value="Genomic_DNA"/>
</dbReference>
<comment type="caution">
    <text evidence="3">The sequence shown here is derived from an EMBL/GenBank/DDBJ whole genome shotgun (WGS) entry which is preliminary data.</text>
</comment>
<dbReference type="Proteomes" id="UP000075635">
    <property type="component" value="Unassembled WGS sequence"/>
</dbReference>
<dbReference type="InterPro" id="IPR019734">
    <property type="entry name" value="TPR_rpt"/>
</dbReference>
<feature type="compositionally biased region" description="Low complexity" evidence="2">
    <location>
        <begin position="185"/>
        <end position="194"/>
    </location>
</feature>